<evidence type="ECO:0000313" key="10">
    <source>
        <dbReference type="EMBL" id="KAJ3181706.1"/>
    </source>
</evidence>
<dbReference type="Pfam" id="PF22788">
    <property type="entry name" value="COP9_hel_rpt"/>
    <property type="match status" value="1"/>
</dbReference>
<keyword evidence="5" id="KW-0963">Cytoplasm</keyword>
<evidence type="ECO:0000256" key="7">
    <source>
        <dbReference type="ARBA" id="ARBA00023242"/>
    </source>
</evidence>
<reference evidence="10" key="1">
    <citation type="submission" date="2020-05" db="EMBL/GenBank/DDBJ databases">
        <title>Phylogenomic resolution of chytrid fungi.</title>
        <authorList>
            <person name="Stajich J.E."/>
            <person name="Amses K."/>
            <person name="Simmons R."/>
            <person name="Seto K."/>
            <person name="Myers J."/>
            <person name="Bonds A."/>
            <person name="Quandt C.A."/>
            <person name="Barry K."/>
            <person name="Liu P."/>
            <person name="Grigoriev I."/>
            <person name="Longcore J.E."/>
            <person name="James T.Y."/>
        </authorList>
    </citation>
    <scope>NUCLEOTIDE SEQUENCE</scope>
    <source>
        <strain evidence="10">JEL0379</strain>
    </source>
</reference>
<dbReference type="GO" id="GO:0006511">
    <property type="term" value="P:ubiquitin-dependent protein catabolic process"/>
    <property type="evidence" value="ECO:0007669"/>
    <property type="project" value="TreeGrafter"/>
</dbReference>
<gene>
    <name evidence="10" type="ORF">HDU87_000724</name>
</gene>
<feature type="compositionally biased region" description="Gly residues" evidence="8">
    <location>
        <begin position="379"/>
        <end position="393"/>
    </location>
</feature>
<keyword evidence="6" id="KW-0736">Signalosome</keyword>
<evidence type="ECO:0000256" key="4">
    <source>
        <dbReference type="ARBA" id="ARBA00014878"/>
    </source>
</evidence>
<dbReference type="Pfam" id="PF01399">
    <property type="entry name" value="PCI"/>
    <property type="match status" value="1"/>
</dbReference>
<proteinExistence type="inferred from homology"/>
<comment type="similarity">
    <text evidence="3">Belongs to the CSN3 family.</text>
</comment>
<evidence type="ECO:0000259" key="9">
    <source>
        <dbReference type="PROSITE" id="PS50250"/>
    </source>
</evidence>
<keyword evidence="11" id="KW-1185">Reference proteome</keyword>
<dbReference type="AlphaFoldDB" id="A0AAD5TQC2"/>
<evidence type="ECO:0000313" key="11">
    <source>
        <dbReference type="Proteomes" id="UP001212152"/>
    </source>
</evidence>
<dbReference type="InterPro" id="IPR000717">
    <property type="entry name" value="PCI_dom"/>
</dbReference>
<dbReference type="InterPro" id="IPR055089">
    <property type="entry name" value="COP9_N"/>
</dbReference>
<accession>A0AAD5TQC2</accession>
<organism evidence="10 11">
    <name type="scientific">Geranomyces variabilis</name>
    <dbReference type="NCBI Taxonomy" id="109894"/>
    <lineage>
        <taxon>Eukaryota</taxon>
        <taxon>Fungi</taxon>
        <taxon>Fungi incertae sedis</taxon>
        <taxon>Chytridiomycota</taxon>
        <taxon>Chytridiomycota incertae sedis</taxon>
        <taxon>Chytridiomycetes</taxon>
        <taxon>Spizellomycetales</taxon>
        <taxon>Powellomycetaceae</taxon>
        <taxon>Geranomyces</taxon>
    </lineage>
</organism>
<feature type="domain" description="PCI" evidence="9">
    <location>
        <begin position="233"/>
        <end position="430"/>
    </location>
</feature>
<dbReference type="SMART" id="SM00088">
    <property type="entry name" value="PINT"/>
    <property type="match status" value="1"/>
</dbReference>
<dbReference type="PANTHER" id="PTHR10758:SF1">
    <property type="entry name" value="COP9 SIGNALOSOME COMPLEX SUBUNIT 3"/>
    <property type="match status" value="1"/>
</dbReference>
<feature type="region of interest" description="Disordered" evidence="8">
    <location>
        <begin position="368"/>
        <end position="395"/>
    </location>
</feature>
<evidence type="ECO:0000256" key="2">
    <source>
        <dbReference type="ARBA" id="ARBA00004496"/>
    </source>
</evidence>
<evidence type="ECO:0000256" key="8">
    <source>
        <dbReference type="SAM" id="MobiDB-lite"/>
    </source>
</evidence>
<comment type="subcellular location">
    <subcellularLocation>
        <location evidence="2">Cytoplasm</location>
    </subcellularLocation>
    <subcellularLocation>
        <location evidence="1">Nucleus</location>
    </subcellularLocation>
</comment>
<keyword evidence="7" id="KW-0539">Nucleus</keyword>
<evidence type="ECO:0000256" key="5">
    <source>
        <dbReference type="ARBA" id="ARBA00022490"/>
    </source>
</evidence>
<evidence type="ECO:0000256" key="1">
    <source>
        <dbReference type="ARBA" id="ARBA00004123"/>
    </source>
</evidence>
<dbReference type="InterPro" id="IPR050756">
    <property type="entry name" value="CSN3"/>
</dbReference>
<sequence length="511" mass="54657">MAPPSSMTELCQAARDLSAAPPEFWRTYYVHNTKTFNDVRSGTIGFFTSALRDGSDPLSGALRPDDHSLIYLHVLLARLIAVDGTATPVHQLAANGPRLIMYAMTFMNHFNPVHACLAPEAMEALGNHLLSVAARLGKAVLAVLPLKVGCARWATAASATTVTTTTPAMDITYLTPLHAILCKAALLANTPTAALPVLDRDVTEVDPEAFGITYQDHLLYCYYGGMIYTQLKQHTRAMQFFELCVSAPGPHVSLIMIEAHRKLILASLLATGALPTLPKYTSEAPVLRAAKMYSNAYVDFAQAYASGSAARIDASYRAHEQEFRQHGNRGLARQCVEAVTRRAVQRLTDTYLTLSLQDIAKSVGLATDATPSTANTTGSNGGGANANAGGGATSGADQTERLVLRMIQDGQVFAKISSRDGGMVSFRDAPQRYTDAATTRRLDREIAQAMMLANRVLKMDRSIAVNKDFASKIASAESRGGSGGHGAGPGGIGIMVPMQMPGDYLMDADAF</sequence>
<protein>
    <recommendedName>
        <fullName evidence="4">COP9 signalosome complex subunit 3</fullName>
    </recommendedName>
</protein>
<dbReference type="PANTHER" id="PTHR10758">
    <property type="entry name" value="26S PROTEASOME NON-ATPASE REGULATORY SUBUNIT 3/COP9 SIGNALOSOME COMPLEX SUBUNIT 3"/>
    <property type="match status" value="1"/>
</dbReference>
<evidence type="ECO:0000256" key="3">
    <source>
        <dbReference type="ARBA" id="ARBA00007084"/>
    </source>
</evidence>
<dbReference type="PROSITE" id="PS50250">
    <property type="entry name" value="PCI"/>
    <property type="match status" value="1"/>
</dbReference>
<dbReference type="EMBL" id="JADGJQ010000011">
    <property type="protein sequence ID" value="KAJ3181706.1"/>
    <property type="molecule type" value="Genomic_DNA"/>
</dbReference>
<comment type="caution">
    <text evidence="10">The sequence shown here is derived from an EMBL/GenBank/DDBJ whole genome shotgun (WGS) entry which is preliminary data.</text>
</comment>
<dbReference type="GO" id="GO:0008180">
    <property type="term" value="C:COP9 signalosome"/>
    <property type="evidence" value="ECO:0007669"/>
    <property type="project" value="UniProtKB-KW"/>
</dbReference>
<dbReference type="Proteomes" id="UP001212152">
    <property type="component" value="Unassembled WGS sequence"/>
</dbReference>
<evidence type="ECO:0000256" key="6">
    <source>
        <dbReference type="ARBA" id="ARBA00022790"/>
    </source>
</evidence>
<dbReference type="GO" id="GO:0005737">
    <property type="term" value="C:cytoplasm"/>
    <property type="evidence" value="ECO:0007669"/>
    <property type="project" value="UniProtKB-SubCell"/>
</dbReference>
<name>A0AAD5TQC2_9FUNG</name>